<evidence type="ECO:0008006" key="4">
    <source>
        <dbReference type="Google" id="ProtNLM"/>
    </source>
</evidence>
<dbReference type="InterPro" id="IPR045596">
    <property type="entry name" value="DUF6459"/>
</dbReference>
<reference evidence="2 3" key="1">
    <citation type="journal article" date="2023" name="Int. J. Syst. Evol. Microbiol.">
        <title>Arthrobacter mangrovi sp. nov., an actinobacterium isolated from the rhizosphere of a mangrove.</title>
        <authorList>
            <person name="Hamada M."/>
            <person name="Saitou S."/>
            <person name="Enomoto N."/>
            <person name="Nanri K."/>
            <person name="Hidaka K."/>
            <person name="Miura T."/>
            <person name="Tamura T."/>
        </authorList>
    </citation>
    <scope>NUCLEOTIDE SEQUENCE [LARGE SCALE GENOMIC DNA]</scope>
    <source>
        <strain evidence="2 3">NBRC 112813</strain>
    </source>
</reference>
<keyword evidence="3" id="KW-1185">Reference proteome</keyword>
<evidence type="ECO:0000313" key="2">
    <source>
        <dbReference type="EMBL" id="GLB66913.1"/>
    </source>
</evidence>
<evidence type="ECO:0000313" key="3">
    <source>
        <dbReference type="Proteomes" id="UP001209654"/>
    </source>
</evidence>
<dbReference type="RefSeq" id="WP_264795053.1">
    <property type="nucleotide sequence ID" value="NZ_BRVS01000005.1"/>
</dbReference>
<comment type="caution">
    <text evidence="2">The sequence shown here is derived from an EMBL/GenBank/DDBJ whole genome shotgun (WGS) entry which is preliminary data.</text>
</comment>
<feature type="compositionally biased region" description="Basic and acidic residues" evidence="1">
    <location>
        <begin position="82"/>
        <end position="91"/>
    </location>
</feature>
<accession>A0ABQ5MSI1</accession>
<feature type="region of interest" description="Disordered" evidence="1">
    <location>
        <begin position="1"/>
        <end position="42"/>
    </location>
</feature>
<dbReference type="Proteomes" id="UP001209654">
    <property type="component" value="Unassembled WGS sequence"/>
</dbReference>
<dbReference type="Pfam" id="PF20060">
    <property type="entry name" value="DUF6459"/>
    <property type="match status" value="1"/>
</dbReference>
<name>A0ABQ5MSI1_9MICC</name>
<feature type="region of interest" description="Disordered" evidence="1">
    <location>
        <begin position="61"/>
        <end position="91"/>
    </location>
</feature>
<proteinExistence type="predicted"/>
<feature type="compositionally biased region" description="Basic and acidic residues" evidence="1">
    <location>
        <begin position="61"/>
        <end position="72"/>
    </location>
</feature>
<protein>
    <recommendedName>
        <fullName evidence="4">Energy transducer TonB</fullName>
    </recommendedName>
</protein>
<sequence length="210" mass="23007">MTNVTRLRHAEPIPAPEADSGLPVLAPASGAPRPLTVRPVRPVDPESYFAPIVRLEPRVRARRQAEEQHSETARGVPADPAAGKEDATAPAEELRQVTATARSVAQAAMEVIAGTRPVQQLARWLEPDCYEKLVQRAALVQAGQERRRPARAPEPRMHRSAVVRSSRVCPVSANAYEASLVIVETTRVRAVALRLEFRRGLWKVAALEMG</sequence>
<evidence type="ECO:0000256" key="1">
    <source>
        <dbReference type="SAM" id="MobiDB-lite"/>
    </source>
</evidence>
<organism evidence="2 3">
    <name type="scientific">Arthrobacter mangrovi</name>
    <dbReference type="NCBI Taxonomy" id="2966350"/>
    <lineage>
        <taxon>Bacteria</taxon>
        <taxon>Bacillati</taxon>
        <taxon>Actinomycetota</taxon>
        <taxon>Actinomycetes</taxon>
        <taxon>Micrococcales</taxon>
        <taxon>Micrococcaceae</taxon>
        <taxon>Arthrobacter</taxon>
    </lineage>
</organism>
<gene>
    <name evidence="2" type="ORF">AHIS1636_13520</name>
</gene>
<dbReference type="EMBL" id="BRVS01000005">
    <property type="protein sequence ID" value="GLB66913.1"/>
    <property type="molecule type" value="Genomic_DNA"/>
</dbReference>